<keyword evidence="4" id="KW-1133">Transmembrane helix</keyword>
<organism evidence="6 7">
    <name type="scientific">Gilliamella bombicola</name>
    <dbReference type="NCBI Taxonomy" id="1798182"/>
    <lineage>
        <taxon>Bacteria</taxon>
        <taxon>Pseudomonadati</taxon>
        <taxon>Pseudomonadota</taxon>
        <taxon>Gammaproteobacteria</taxon>
        <taxon>Orbales</taxon>
        <taxon>Orbaceae</taxon>
        <taxon>Gilliamella</taxon>
    </lineage>
</organism>
<dbReference type="Gene3D" id="1.20.144.10">
    <property type="entry name" value="Phosphatidic acid phosphatase type 2/haloperoxidase"/>
    <property type="match status" value="1"/>
</dbReference>
<protein>
    <recommendedName>
        <fullName evidence="1">undecaprenyl-diphosphate phosphatase</fullName>
        <ecNumber evidence="1">3.6.1.27</ecNumber>
    </recommendedName>
    <alternativeName>
        <fullName evidence="2">Undecaprenyl pyrophosphate phosphatase</fullName>
    </alternativeName>
</protein>
<reference evidence="7" key="1">
    <citation type="submission" date="2016-08" db="EMBL/GenBank/DDBJ databases">
        <authorList>
            <person name="Varghese N."/>
            <person name="Submissions Spin"/>
        </authorList>
    </citation>
    <scope>NUCLEOTIDE SEQUENCE [LARGE SCALE GENOMIC DNA]</scope>
    <source>
        <strain evidence="7">R-53248</strain>
    </source>
</reference>
<keyword evidence="4" id="KW-0472">Membrane</keyword>
<keyword evidence="7" id="KW-1185">Reference proteome</keyword>
<evidence type="ECO:0000256" key="2">
    <source>
        <dbReference type="ARBA" id="ARBA00032707"/>
    </source>
</evidence>
<evidence type="ECO:0000313" key="7">
    <source>
        <dbReference type="Proteomes" id="UP000199670"/>
    </source>
</evidence>
<dbReference type="InterPro" id="IPR000326">
    <property type="entry name" value="PAP2/HPO"/>
</dbReference>
<dbReference type="RefSeq" id="WP_091347329.1">
    <property type="nucleotide sequence ID" value="NZ_FMAQ01000003.1"/>
</dbReference>
<dbReference type="EC" id="3.6.1.27" evidence="1"/>
<name>A0A1C4AM98_9GAMM</name>
<dbReference type="GO" id="GO:0005886">
    <property type="term" value="C:plasma membrane"/>
    <property type="evidence" value="ECO:0007669"/>
    <property type="project" value="TreeGrafter"/>
</dbReference>
<evidence type="ECO:0000313" key="6">
    <source>
        <dbReference type="EMBL" id="SCB95699.1"/>
    </source>
</evidence>
<dbReference type="EMBL" id="FMAQ01000003">
    <property type="protein sequence ID" value="SCB95699.1"/>
    <property type="molecule type" value="Genomic_DNA"/>
</dbReference>
<feature type="transmembrane region" description="Helical" evidence="4">
    <location>
        <begin position="49"/>
        <end position="69"/>
    </location>
</feature>
<feature type="transmembrane region" description="Helical" evidence="4">
    <location>
        <begin position="9"/>
        <end position="29"/>
    </location>
</feature>
<dbReference type="PANTHER" id="PTHR14969:SF54">
    <property type="entry name" value="PHOSPHATIDYLGLYCEROPHOSPHATASE B"/>
    <property type="match status" value="1"/>
</dbReference>
<gene>
    <name evidence="6" type="ORF">GA0061081_10340</name>
</gene>
<evidence type="ECO:0000259" key="5">
    <source>
        <dbReference type="SMART" id="SM00014"/>
    </source>
</evidence>
<feature type="transmembrane region" description="Helical" evidence="4">
    <location>
        <begin position="76"/>
        <end position="97"/>
    </location>
</feature>
<sequence>MGLVIKKTIAILAIFLVVPLVIIAINWHWQPASLNDTSKYLFVVTETASFPWAIITSTILFLVFCLLLPSKTKKRIILLWLLLVSAILSGQTIKSFLKSQTAESRPYVLWMAKEFNISNQQFYSKSESERKELIEQLFKNSSTIPSWLSNHWQNETGFAFPSGHTLFAVTWAFLALTLLKFKQHYVIVSITIIWSILIEISRLYLGMHSPIDLITSILIAWIISLISYFYARKWHIVDK</sequence>
<proteinExistence type="predicted"/>
<keyword evidence="4" id="KW-0812">Transmembrane</keyword>
<evidence type="ECO:0000256" key="4">
    <source>
        <dbReference type="SAM" id="Phobius"/>
    </source>
</evidence>
<dbReference type="STRING" id="1798182.GA0061081_10340"/>
<dbReference type="GO" id="GO:0050380">
    <property type="term" value="F:undecaprenyl-diphosphatase activity"/>
    <property type="evidence" value="ECO:0007669"/>
    <property type="project" value="UniProtKB-EC"/>
</dbReference>
<accession>A0A1C4AM98</accession>
<comment type="catalytic activity">
    <reaction evidence="3">
        <text>di-trans,octa-cis-undecaprenyl diphosphate + H2O = di-trans,octa-cis-undecaprenyl phosphate + phosphate + H(+)</text>
        <dbReference type="Rhea" id="RHEA:28094"/>
        <dbReference type="ChEBI" id="CHEBI:15377"/>
        <dbReference type="ChEBI" id="CHEBI:15378"/>
        <dbReference type="ChEBI" id="CHEBI:43474"/>
        <dbReference type="ChEBI" id="CHEBI:58405"/>
        <dbReference type="ChEBI" id="CHEBI:60392"/>
        <dbReference type="EC" id="3.6.1.27"/>
    </reaction>
</comment>
<feature type="domain" description="Phosphatidic acid phosphatase type 2/haloperoxidase" evidence="5">
    <location>
        <begin position="76"/>
        <end position="228"/>
    </location>
</feature>
<dbReference type="SMART" id="SM00014">
    <property type="entry name" value="acidPPc"/>
    <property type="match status" value="1"/>
</dbReference>
<dbReference type="CDD" id="cd01610">
    <property type="entry name" value="PAP2_like"/>
    <property type="match status" value="1"/>
</dbReference>
<dbReference type="AlphaFoldDB" id="A0A1C4AM98"/>
<feature type="transmembrane region" description="Helical" evidence="4">
    <location>
        <begin position="186"/>
        <end position="205"/>
    </location>
</feature>
<evidence type="ECO:0000256" key="1">
    <source>
        <dbReference type="ARBA" id="ARBA00012374"/>
    </source>
</evidence>
<evidence type="ECO:0000256" key="3">
    <source>
        <dbReference type="ARBA" id="ARBA00047594"/>
    </source>
</evidence>
<feature type="transmembrane region" description="Helical" evidence="4">
    <location>
        <begin position="211"/>
        <end position="231"/>
    </location>
</feature>
<dbReference type="OrthoDB" id="5586741at2"/>
<dbReference type="InterPro" id="IPR036938">
    <property type="entry name" value="PAP2/HPO_sf"/>
</dbReference>
<dbReference type="PANTHER" id="PTHR14969">
    <property type="entry name" value="SPHINGOSINE-1-PHOSPHATE PHOSPHOHYDROLASE"/>
    <property type="match status" value="1"/>
</dbReference>
<dbReference type="Pfam" id="PF01569">
    <property type="entry name" value="PAP2"/>
    <property type="match status" value="1"/>
</dbReference>
<feature type="transmembrane region" description="Helical" evidence="4">
    <location>
        <begin position="158"/>
        <end position="179"/>
    </location>
</feature>
<dbReference type="Proteomes" id="UP000199670">
    <property type="component" value="Unassembled WGS sequence"/>
</dbReference>
<dbReference type="SUPFAM" id="SSF48317">
    <property type="entry name" value="Acid phosphatase/Vanadium-dependent haloperoxidase"/>
    <property type="match status" value="1"/>
</dbReference>